<dbReference type="InterPro" id="IPR016286">
    <property type="entry name" value="FUC_metazoa-typ"/>
</dbReference>
<dbReference type="EMBL" id="NOXF01000008">
    <property type="protein sequence ID" value="PEQ24092.1"/>
    <property type="molecule type" value="Genomic_DNA"/>
</dbReference>
<dbReference type="HOGENOM" id="CLU_002934_6_1_9"/>
<keyword evidence="6" id="KW-0326">Glycosidase</keyword>
<reference evidence="8 10" key="1">
    <citation type="submission" date="2007-08" db="EMBL/GenBank/DDBJ databases">
        <title>Draft genome sequence of Clostridium leptum (DSM 753).</title>
        <authorList>
            <person name="Sudarsanam P."/>
            <person name="Ley R."/>
            <person name="Guruge J."/>
            <person name="Turnbaugh P.J."/>
            <person name="Mahowald M."/>
            <person name="Liep D."/>
            <person name="Gordon J."/>
        </authorList>
    </citation>
    <scope>NUCLEOTIDE SEQUENCE [LARGE SCALE GENOMIC DNA]</scope>
    <source>
        <strain evidence="8 10">DSM 753</strain>
    </source>
</reference>
<protein>
    <recommendedName>
        <fullName evidence="3">alpha-L-fucosidase</fullName>
        <ecNumber evidence="3">3.2.1.51</ecNumber>
    </recommendedName>
</protein>
<reference evidence="8 10" key="2">
    <citation type="submission" date="2007-08" db="EMBL/GenBank/DDBJ databases">
        <authorList>
            <person name="Fulton L."/>
            <person name="Clifton S."/>
            <person name="Fulton B."/>
            <person name="Xu J."/>
            <person name="Minx P."/>
            <person name="Pepin K.H."/>
            <person name="Johnson M."/>
            <person name="Thiruvilangam P."/>
            <person name="Bhonagiri V."/>
            <person name="Nash W.E."/>
            <person name="Wang C."/>
            <person name="Mardis E.R."/>
            <person name="Wilson R.K."/>
        </authorList>
    </citation>
    <scope>NUCLEOTIDE SEQUENCE [LARGE SCALE GENOMIC DNA]</scope>
    <source>
        <strain evidence="8 10">DSM 753</strain>
    </source>
</reference>
<dbReference type="PRINTS" id="PR00741">
    <property type="entry name" value="GLHYDRLASE29"/>
</dbReference>
<keyword evidence="4" id="KW-0732">Signal</keyword>
<organism evidence="8 10">
    <name type="scientific">[Clostridium] leptum DSM 753</name>
    <dbReference type="NCBI Taxonomy" id="428125"/>
    <lineage>
        <taxon>Bacteria</taxon>
        <taxon>Bacillati</taxon>
        <taxon>Bacillota</taxon>
        <taxon>Clostridia</taxon>
        <taxon>Eubacteriales</taxon>
        <taxon>Oscillospiraceae</taxon>
        <taxon>Oscillospiraceae incertae sedis</taxon>
    </lineage>
</organism>
<dbReference type="PANTHER" id="PTHR10030:SF37">
    <property type="entry name" value="ALPHA-L-FUCOSIDASE-RELATED"/>
    <property type="match status" value="1"/>
</dbReference>
<evidence type="ECO:0000256" key="6">
    <source>
        <dbReference type="ARBA" id="ARBA00023295"/>
    </source>
</evidence>
<evidence type="ECO:0000256" key="3">
    <source>
        <dbReference type="ARBA" id="ARBA00012662"/>
    </source>
</evidence>
<dbReference type="Proteomes" id="UP000220611">
    <property type="component" value="Unassembled WGS sequence"/>
</dbReference>
<dbReference type="Gene3D" id="2.60.40.1180">
    <property type="entry name" value="Golgi alpha-mannosidase II"/>
    <property type="match status" value="1"/>
</dbReference>
<dbReference type="FunFam" id="3.20.20.80:FF:000158">
    <property type="entry name" value="Exported alpha-L-fucosidase"/>
    <property type="match status" value="1"/>
</dbReference>
<dbReference type="Proteomes" id="UP000003490">
    <property type="component" value="Unassembled WGS sequence"/>
</dbReference>
<dbReference type="PANTHER" id="PTHR10030">
    <property type="entry name" value="ALPHA-L-FUCOSIDASE"/>
    <property type="match status" value="1"/>
</dbReference>
<dbReference type="GO" id="GO:0005764">
    <property type="term" value="C:lysosome"/>
    <property type="evidence" value="ECO:0007669"/>
    <property type="project" value="TreeGrafter"/>
</dbReference>
<proteinExistence type="inferred from homology"/>
<dbReference type="InterPro" id="IPR057739">
    <property type="entry name" value="Glyco_hydro_29_N"/>
</dbReference>
<gene>
    <name evidence="9" type="ORF">CH238_10700</name>
    <name evidence="8" type="ORF">CLOLEP_03358</name>
</gene>
<dbReference type="GO" id="GO:0016139">
    <property type="term" value="P:glycoside catabolic process"/>
    <property type="evidence" value="ECO:0007669"/>
    <property type="project" value="TreeGrafter"/>
</dbReference>
<dbReference type="Gene3D" id="3.20.20.80">
    <property type="entry name" value="Glycosidases"/>
    <property type="match status" value="1"/>
</dbReference>
<evidence type="ECO:0000313" key="8">
    <source>
        <dbReference type="EMBL" id="EDO59311.1"/>
    </source>
</evidence>
<comment type="similarity">
    <text evidence="2">Belongs to the glycosyl hydrolase 29 family.</text>
</comment>
<evidence type="ECO:0000256" key="4">
    <source>
        <dbReference type="ARBA" id="ARBA00022729"/>
    </source>
</evidence>
<evidence type="ECO:0000313" key="11">
    <source>
        <dbReference type="Proteomes" id="UP000220611"/>
    </source>
</evidence>
<evidence type="ECO:0000313" key="9">
    <source>
        <dbReference type="EMBL" id="PEQ24092.1"/>
    </source>
</evidence>
<accession>A7VXN3</accession>
<evidence type="ECO:0000256" key="2">
    <source>
        <dbReference type="ARBA" id="ARBA00007951"/>
    </source>
</evidence>
<dbReference type="GO" id="GO:0004560">
    <property type="term" value="F:alpha-L-fucosidase activity"/>
    <property type="evidence" value="ECO:0007669"/>
    <property type="project" value="InterPro"/>
</dbReference>
<dbReference type="EC" id="3.2.1.51" evidence="3"/>
<keyword evidence="11" id="KW-1185">Reference proteome</keyword>
<dbReference type="InterPro" id="IPR013780">
    <property type="entry name" value="Glyco_hydro_b"/>
</dbReference>
<comment type="caution">
    <text evidence="8">The sequence shown here is derived from an EMBL/GenBank/DDBJ whole genome shotgun (WGS) entry which is preliminary data.</text>
</comment>
<dbReference type="InterPro" id="IPR000933">
    <property type="entry name" value="Glyco_hydro_29"/>
</dbReference>
<dbReference type="SUPFAM" id="SSF51445">
    <property type="entry name" value="(Trans)glycosidases"/>
    <property type="match status" value="1"/>
</dbReference>
<dbReference type="OrthoDB" id="107551at2"/>
<keyword evidence="5" id="KW-0378">Hydrolase</keyword>
<dbReference type="InterPro" id="IPR017853">
    <property type="entry name" value="GH"/>
</dbReference>
<name>A7VXN3_9FIRM</name>
<dbReference type="EMBL" id="ABCB02000021">
    <property type="protein sequence ID" value="EDO59311.1"/>
    <property type="molecule type" value="Genomic_DNA"/>
</dbReference>
<evidence type="ECO:0000256" key="5">
    <source>
        <dbReference type="ARBA" id="ARBA00022801"/>
    </source>
</evidence>
<evidence type="ECO:0000256" key="1">
    <source>
        <dbReference type="ARBA" id="ARBA00004071"/>
    </source>
</evidence>
<dbReference type="GO" id="GO:0006004">
    <property type="term" value="P:fucose metabolic process"/>
    <property type="evidence" value="ECO:0007669"/>
    <property type="project" value="InterPro"/>
</dbReference>
<sequence>MYDLQPYLNTIEDVIAQGPFKDTWESLSAYQVPDWYQNAKFGIFIHWGVYSVPAFGNEWYPRHMYKQGTPEYEHHIKTYGRHTEFGYKDFIPMFKGERFDAEKWVDLFQQAGAKYVVPVAEHHDGFQMYPSEISHWNAYEMGPKRDILGEISASCKKRGIELGASSHRIEHWFFMGPGKEFDSDVRDPMQRGDFYWPAVPGEYAQDLFSKPEPTDEFMQDWLVRTCEIIDRYHPRLIYFDWWIQHSACKPWLKKLAAYYYNRAAEWGIEVAINYKHDAYLFGTAVPDVERGQFADIKPYFWQTDTAIALNSWCYTENNQFRPASEILCDLVDIVSKNGCLLLNVGPKADGSISEEDAEVLLHIGEWMKVNGEAIYNTKTWRKYGEGPTQVVDGQFSDSIKKNFTSEDFRFTTAGGYLYATALKCSDNGTYCIKSLGEQDASKQANFHGIIRNVEVLGGEAKAEWSRDEKGLHITSGKKSKDPIVFKIKID</sequence>
<dbReference type="Pfam" id="PF01120">
    <property type="entry name" value="Alpha_L_fucos"/>
    <property type="match status" value="1"/>
</dbReference>
<comment type="function">
    <text evidence="1">Alpha-L-fucosidase is responsible for hydrolyzing the alpha-1,6-linked fucose joined to the reducing-end N-acetylglucosamine of the carbohydrate moieties of glycoproteins.</text>
</comment>
<feature type="domain" description="Glycoside hydrolase family 29 N-terminal" evidence="7">
    <location>
        <begin position="14"/>
        <end position="372"/>
    </location>
</feature>
<dbReference type="eggNOG" id="COG3669">
    <property type="taxonomic scope" value="Bacteria"/>
</dbReference>
<evidence type="ECO:0000259" key="7">
    <source>
        <dbReference type="Pfam" id="PF01120"/>
    </source>
</evidence>
<evidence type="ECO:0000313" key="10">
    <source>
        <dbReference type="Proteomes" id="UP000003490"/>
    </source>
</evidence>
<dbReference type="AlphaFoldDB" id="A7VXN3"/>
<dbReference type="SMART" id="SM00812">
    <property type="entry name" value="Alpha_L_fucos"/>
    <property type="match status" value="1"/>
</dbReference>
<reference evidence="9 11" key="3">
    <citation type="submission" date="2017-07" db="EMBL/GenBank/DDBJ databases">
        <title>Prevalence of linear plasmids in Cutibacterium (Propionibacterium) acnes isolates obtained from prostatic tissue.</title>
        <authorList>
            <person name="Davidsson S."/>
            <person name="Carlsson J."/>
            <person name="Molling P."/>
            <person name="Andren O."/>
            <person name="Andersson S.-O."/>
            <person name="Brzuszkiewicz E."/>
            <person name="Poehlein A."/>
            <person name="Al-Zeer M."/>
            <person name="Brinkmann V."/>
            <person name="Scavenius C."/>
            <person name="Nazipi S."/>
            <person name="Soderquist B."/>
            <person name="Bruggemann H."/>
        </authorList>
    </citation>
    <scope>NUCLEOTIDE SEQUENCE [LARGE SCALE GENOMIC DNA]</scope>
    <source>
        <strain evidence="9 11">DSM 753</strain>
    </source>
</reference>